<dbReference type="Gene3D" id="3.40.50.2300">
    <property type="match status" value="1"/>
</dbReference>
<dbReference type="GO" id="GO:0000160">
    <property type="term" value="P:phosphorelay signal transduction system"/>
    <property type="evidence" value="ECO:0007669"/>
    <property type="project" value="UniProtKB-KW"/>
</dbReference>
<protein>
    <recommendedName>
        <fullName evidence="5">Response regulatory domain-containing protein</fullName>
    </recommendedName>
</protein>
<reference evidence="6 7" key="1">
    <citation type="journal article" date="2012" name="PLoS Pathog.">
        <title>Diverse lifestyles and strategies of plant pathogenesis encoded in the genomes of eighteen Dothideomycetes fungi.</title>
        <authorList>
            <person name="Ohm R.A."/>
            <person name="Feau N."/>
            <person name="Henrissat B."/>
            <person name="Schoch C.L."/>
            <person name="Horwitz B.A."/>
            <person name="Barry K.W."/>
            <person name="Condon B.J."/>
            <person name="Copeland A.C."/>
            <person name="Dhillon B."/>
            <person name="Glaser F."/>
            <person name="Hesse C.N."/>
            <person name="Kosti I."/>
            <person name="LaButti K."/>
            <person name="Lindquist E.A."/>
            <person name="Lucas S."/>
            <person name="Salamov A.A."/>
            <person name="Bradshaw R.E."/>
            <person name="Ciuffetti L."/>
            <person name="Hamelin R.C."/>
            <person name="Kema G.H.J."/>
            <person name="Lawrence C."/>
            <person name="Scott J.A."/>
            <person name="Spatafora J.W."/>
            <person name="Turgeon B.G."/>
            <person name="de Wit P.J.G.M."/>
            <person name="Zhong S."/>
            <person name="Goodwin S.B."/>
            <person name="Grigoriev I.V."/>
        </authorList>
    </citation>
    <scope>NUCLEOTIDE SEQUENCE [LARGE SCALE GENOMIC DNA]</scope>
    <source>
        <strain evidence="7">28A</strain>
    </source>
</reference>
<feature type="modified residue" description="4-aspartylphosphate" evidence="3">
    <location>
        <position position="259"/>
    </location>
</feature>
<dbReference type="PANTHER" id="PTHR45339:SF1">
    <property type="entry name" value="HYBRID SIGNAL TRANSDUCTION HISTIDINE KINASE J"/>
    <property type="match status" value="1"/>
</dbReference>
<dbReference type="InterPro" id="IPR001789">
    <property type="entry name" value="Sig_transdc_resp-reg_receiver"/>
</dbReference>
<dbReference type="eggNOG" id="KOG0519">
    <property type="taxonomic scope" value="Eukaryota"/>
</dbReference>
<dbReference type="RefSeq" id="XP_008020735.1">
    <property type="nucleotide sequence ID" value="XM_008022544.1"/>
</dbReference>
<dbReference type="HOGENOM" id="CLU_823835_0_0_1"/>
<dbReference type="SMART" id="SM00448">
    <property type="entry name" value="REC"/>
    <property type="match status" value="1"/>
</dbReference>
<feature type="domain" description="Response regulatory" evidence="5">
    <location>
        <begin position="204"/>
        <end position="324"/>
    </location>
</feature>
<dbReference type="Proteomes" id="UP000016935">
    <property type="component" value="Unassembled WGS sequence"/>
</dbReference>
<evidence type="ECO:0000313" key="6">
    <source>
        <dbReference type="EMBL" id="EOA91582.1"/>
    </source>
</evidence>
<feature type="region of interest" description="Disordered" evidence="4">
    <location>
        <begin position="327"/>
        <end position="350"/>
    </location>
</feature>
<name>R0KV05_EXST2</name>
<keyword evidence="1 3" id="KW-0597">Phosphoprotein</keyword>
<dbReference type="InterPro" id="IPR011006">
    <property type="entry name" value="CheY-like_superfamily"/>
</dbReference>
<evidence type="ECO:0000256" key="4">
    <source>
        <dbReference type="SAM" id="MobiDB-lite"/>
    </source>
</evidence>
<dbReference type="AlphaFoldDB" id="R0KV05"/>
<accession>R0KV05</accession>
<evidence type="ECO:0000259" key="5">
    <source>
        <dbReference type="PROSITE" id="PS50110"/>
    </source>
</evidence>
<dbReference type="Pfam" id="PF00072">
    <property type="entry name" value="Response_reg"/>
    <property type="match status" value="1"/>
</dbReference>
<dbReference type="PANTHER" id="PTHR45339">
    <property type="entry name" value="HYBRID SIGNAL TRANSDUCTION HISTIDINE KINASE J"/>
    <property type="match status" value="1"/>
</dbReference>
<keyword evidence="2" id="KW-0902">Two-component regulatory system</keyword>
<feature type="non-terminal residue" evidence="6">
    <location>
        <position position="1"/>
    </location>
</feature>
<gene>
    <name evidence="6" type="ORF">SETTUDRAFT_178077</name>
</gene>
<evidence type="ECO:0000313" key="7">
    <source>
        <dbReference type="Proteomes" id="UP000016935"/>
    </source>
</evidence>
<sequence length="350" mass="38605">MEPYTAPSTRIELKKLSQKFRDCIQMLNVKMEELSKSASRDCGDDIISSSTAGNSPGLQDALIQLQRLCEISEELAVHYEAQTVTQTHKSCTIAASHHPWTDSPTKEEHESAPQSFRVEWQPAVPNHEQFSPHSSITVTGQHAPPVPVNQFPFCGIPFALPDTLEASREFGSDGALAIRPITETPVPRPPNSGLEPLHQYAHCRLLIAEDNAVNQRLISKIFQKLGLPNSTLVINGLLAVEKVQESMEIMLPFDLIFMDESMPVMSGREATRQIRAIGYRGIVCGMTASAFTSDVQGALDAGMDTVLKKPIRTHDIRNVLVQSLPHLPQEPESVSPSPLPRQKPVVKSRL</sequence>
<dbReference type="EMBL" id="KB908481">
    <property type="protein sequence ID" value="EOA91582.1"/>
    <property type="molecule type" value="Genomic_DNA"/>
</dbReference>
<dbReference type="SUPFAM" id="SSF52172">
    <property type="entry name" value="CheY-like"/>
    <property type="match status" value="1"/>
</dbReference>
<proteinExistence type="predicted"/>
<reference evidence="6 7" key="2">
    <citation type="journal article" date="2013" name="PLoS Genet.">
        <title>Comparative genome structure, secondary metabolite, and effector coding capacity across Cochliobolus pathogens.</title>
        <authorList>
            <person name="Condon B.J."/>
            <person name="Leng Y."/>
            <person name="Wu D."/>
            <person name="Bushley K.E."/>
            <person name="Ohm R.A."/>
            <person name="Otillar R."/>
            <person name="Martin J."/>
            <person name="Schackwitz W."/>
            <person name="Grimwood J."/>
            <person name="MohdZainudin N."/>
            <person name="Xue C."/>
            <person name="Wang R."/>
            <person name="Manning V.A."/>
            <person name="Dhillon B."/>
            <person name="Tu Z.J."/>
            <person name="Steffenson B.J."/>
            <person name="Salamov A."/>
            <person name="Sun H."/>
            <person name="Lowry S."/>
            <person name="LaButti K."/>
            <person name="Han J."/>
            <person name="Copeland A."/>
            <person name="Lindquist E."/>
            <person name="Barry K."/>
            <person name="Schmutz J."/>
            <person name="Baker S.E."/>
            <person name="Ciuffetti L.M."/>
            <person name="Grigoriev I.V."/>
            <person name="Zhong S."/>
            <person name="Turgeon B.G."/>
        </authorList>
    </citation>
    <scope>NUCLEOTIDE SEQUENCE [LARGE SCALE GENOMIC DNA]</scope>
    <source>
        <strain evidence="7">28A</strain>
    </source>
</reference>
<dbReference type="PROSITE" id="PS50110">
    <property type="entry name" value="RESPONSE_REGULATORY"/>
    <property type="match status" value="1"/>
</dbReference>
<dbReference type="GeneID" id="19401581"/>
<dbReference type="STRING" id="671987.R0KV05"/>
<dbReference type="CDD" id="cd17546">
    <property type="entry name" value="REC_hyHK_CKI1_RcsC-like"/>
    <property type="match status" value="1"/>
</dbReference>
<evidence type="ECO:0000256" key="3">
    <source>
        <dbReference type="PROSITE-ProRule" id="PRU00169"/>
    </source>
</evidence>
<evidence type="ECO:0000256" key="2">
    <source>
        <dbReference type="ARBA" id="ARBA00023012"/>
    </source>
</evidence>
<dbReference type="OrthoDB" id="60033at2759"/>
<evidence type="ECO:0000256" key="1">
    <source>
        <dbReference type="ARBA" id="ARBA00022553"/>
    </source>
</evidence>
<organism evidence="6 7">
    <name type="scientific">Exserohilum turcicum (strain 28A)</name>
    <name type="common">Northern leaf blight fungus</name>
    <name type="synonym">Setosphaeria turcica</name>
    <dbReference type="NCBI Taxonomy" id="671987"/>
    <lineage>
        <taxon>Eukaryota</taxon>
        <taxon>Fungi</taxon>
        <taxon>Dikarya</taxon>
        <taxon>Ascomycota</taxon>
        <taxon>Pezizomycotina</taxon>
        <taxon>Dothideomycetes</taxon>
        <taxon>Pleosporomycetidae</taxon>
        <taxon>Pleosporales</taxon>
        <taxon>Pleosporineae</taxon>
        <taxon>Pleosporaceae</taxon>
        <taxon>Exserohilum</taxon>
    </lineage>
</organism>
<keyword evidence="7" id="KW-1185">Reference proteome</keyword>